<feature type="compositionally biased region" description="Basic and acidic residues" evidence="8">
    <location>
        <begin position="347"/>
        <end position="357"/>
    </location>
</feature>
<evidence type="ECO:0000256" key="6">
    <source>
        <dbReference type="ARBA" id="ARBA00023154"/>
    </source>
</evidence>
<sequence length="364" mass="38572">MEHASEVELLRCMLEIASPSGGEAELSAYLTRYARANGVSARQDEVGNFLATVGTGVGPTIVLMSHLDTSGRPLPARISHGLVFGRGAVDAKGPLGAMVSAALRLRDFPGTLVVAGVVEEETAESRGANHLVRTMPAPDAVIVGEPSGASTVVLGYKGQVALEYEVHKPATHPTNPREKAAEAAAGFWAAVRARFEARETPAFRETTMTLSRFEGDATDATLAIDCRIGPGCDTAALVDELRMLAQGAALRVRHRIPAVQVDRHDPVVRALTAAIRAHGGRPQHKLKTATSDMNTVAPHWRIPMATYGPGDSTLDHSDDEHIAVGEYRSGIEVLTAAIRQLAAELGARQDRTPDGRTPELGTAP</sequence>
<dbReference type="NCBIfam" id="TIGR01902">
    <property type="entry name" value="dapE-lys-deAc"/>
    <property type="match status" value="1"/>
</dbReference>
<keyword evidence="7" id="KW-0170">Cobalt</keyword>
<keyword evidence="4" id="KW-0378">Hydrolase</keyword>
<dbReference type="Pfam" id="PF01546">
    <property type="entry name" value="Peptidase_M20"/>
    <property type="match status" value="1"/>
</dbReference>
<feature type="region of interest" description="Disordered" evidence="8">
    <location>
        <begin position="345"/>
        <end position="364"/>
    </location>
</feature>
<proteinExistence type="inferred from homology"/>
<dbReference type="PANTHER" id="PTHR43808:SF28">
    <property type="entry name" value="[LYSW]-LYSINE_[LYSW]-ORNITHINE HYDROLASE"/>
    <property type="match status" value="1"/>
</dbReference>
<protein>
    <submittedName>
        <fullName evidence="9">M20/M25/M40 family metallo-hydrolase</fullName>
    </submittedName>
</protein>
<dbReference type="InterPro" id="IPR050072">
    <property type="entry name" value="Peptidase_M20A"/>
</dbReference>
<evidence type="ECO:0000256" key="8">
    <source>
        <dbReference type="SAM" id="MobiDB-lite"/>
    </source>
</evidence>
<keyword evidence="10" id="KW-1185">Reference proteome</keyword>
<evidence type="ECO:0000256" key="3">
    <source>
        <dbReference type="ARBA" id="ARBA00022723"/>
    </source>
</evidence>
<organism evidence="9 10">
    <name type="scientific">Pendulispora albinea</name>
    <dbReference type="NCBI Taxonomy" id="2741071"/>
    <lineage>
        <taxon>Bacteria</taxon>
        <taxon>Pseudomonadati</taxon>
        <taxon>Myxococcota</taxon>
        <taxon>Myxococcia</taxon>
        <taxon>Myxococcales</taxon>
        <taxon>Sorangiineae</taxon>
        <taxon>Pendulisporaceae</taxon>
        <taxon>Pendulispora</taxon>
    </lineage>
</organism>
<keyword evidence="3" id="KW-0479">Metal-binding</keyword>
<dbReference type="RefSeq" id="WP_394823050.1">
    <property type="nucleotide sequence ID" value="NZ_CP089984.1"/>
</dbReference>
<evidence type="ECO:0000256" key="4">
    <source>
        <dbReference type="ARBA" id="ARBA00022801"/>
    </source>
</evidence>
<evidence type="ECO:0000256" key="1">
    <source>
        <dbReference type="ARBA" id="ARBA00022490"/>
    </source>
</evidence>
<evidence type="ECO:0000313" key="9">
    <source>
        <dbReference type="EMBL" id="WXB13440.1"/>
    </source>
</evidence>
<dbReference type="Proteomes" id="UP001370348">
    <property type="component" value="Chromosome"/>
</dbReference>
<dbReference type="SUPFAM" id="SSF53187">
    <property type="entry name" value="Zn-dependent exopeptidases"/>
    <property type="match status" value="1"/>
</dbReference>
<keyword evidence="5" id="KW-0862">Zinc</keyword>
<keyword evidence="2" id="KW-0028">Amino-acid biosynthesis</keyword>
<dbReference type="EMBL" id="CP089984">
    <property type="protein sequence ID" value="WXB13440.1"/>
    <property type="molecule type" value="Genomic_DNA"/>
</dbReference>
<evidence type="ECO:0000256" key="7">
    <source>
        <dbReference type="ARBA" id="ARBA00023285"/>
    </source>
</evidence>
<keyword evidence="6" id="KW-0457">Lysine biosynthesis</keyword>
<dbReference type="PANTHER" id="PTHR43808">
    <property type="entry name" value="ACETYLORNITHINE DEACETYLASE"/>
    <property type="match status" value="1"/>
</dbReference>
<name>A0ABZ2LWD1_9BACT</name>
<dbReference type="Gene3D" id="3.40.630.10">
    <property type="entry name" value="Zn peptidases"/>
    <property type="match status" value="2"/>
</dbReference>
<keyword evidence="1" id="KW-0963">Cytoplasm</keyword>
<dbReference type="HAMAP" id="MF_01120">
    <property type="entry name" value="LysK"/>
    <property type="match status" value="1"/>
</dbReference>
<gene>
    <name evidence="9" type="ORF">LZC94_37050</name>
</gene>
<dbReference type="InterPro" id="IPR002933">
    <property type="entry name" value="Peptidase_M20"/>
</dbReference>
<evidence type="ECO:0000256" key="2">
    <source>
        <dbReference type="ARBA" id="ARBA00022605"/>
    </source>
</evidence>
<evidence type="ECO:0000313" key="10">
    <source>
        <dbReference type="Proteomes" id="UP001370348"/>
    </source>
</evidence>
<evidence type="ECO:0000256" key="5">
    <source>
        <dbReference type="ARBA" id="ARBA00022833"/>
    </source>
</evidence>
<dbReference type="InterPro" id="IPR010175">
    <property type="entry name" value="LysK"/>
</dbReference>
<accession>A0ABZ2LWD1</accession>
<reference evidence="9 10" key="1">
    <citation type="submission" date="2021-12" db="EMBL/GenBank/DDBJ databases">
        <title>Discovery of the Pendulisporaceae a myxobacterial family with distinct sporulation behavior and unique specialized metabolism.</title>
        <authorList>
            <person name="Garcia R."/>
            <person name="Popoff A."/>
            <person name="Bader C.D."/>
            <person name="Loehr J."/>
            <person name="Walesch S."/>
            <person name="Walt C."/>
            <person name="Boldt J."/>
            <person name="Bunk B."/>
            <person name="Haeckl F.J.F.P.J."/>
            <person name="Gunesch A.P."/>
            <person name="Birkelbach J."/>
            <person name="Nuebel U."/>
            <person name="Pietschmann T."/>
            <person name="Bach T."/>
            <person name="Mueller R."/>
        </authorList>
    </citation>
    <scope>NUCLEOTIDE SEQUENCE [LARGE SCALE GENOMIC DNA]</scope>
    <source>
        <strain evidence="9 10">MSr11954</strain>
    </source>
</reference>